<dbReference type="AlphaFoldDB" id="V6TIF9"/>
<evidence type="ECO:0000313" key="2">
    <source>
        <dbReference type="EMBL" id="ESU38753.1"/>
    </source>
</evidence>
<dbReference type="VEuPathDB" id="GiardiaDB:QR46_1144"/>
<gene>
    <name evidence="2" type="ORF">DHA2_150903</name>
</gene>
<evidence type="ECO:0000256" key="1">
    <source>
        <dbReference type="SAM" id="MobiDB-lite"/>
    </source>
</evidence>
<comment type="caution">
    <text evidence="2">The sequence shown here is derived from an EMBL/GenBank/DDBJ whole genome shotgun (WGS) entry which is preliminary data.</text>
</comment>
<dbReference type="VEuPathDB" id="GiardiaDB:GL50803_0017167"/>
<dbReference type="VEuPathDB" id="GiardiaDB:DHA2_150903"/>
<dbReference type="VEuPathDB" id="GiardiaDB:GL50581_3483"/>
<sequence length="450" mass="50772">MQALYFPPTELPADYVHDGAPLWQKTILVSGYDVNGTLFLEPRGKQSFLEQNAADPTNEESAPKKKRKLTKQSVMAGYAPRFPISWLSNISPEIKTALEQYLFSLPRVALPKDTAQLSDFYNGNFFELTNQTKAPTCAEISKNPVDLLTKILNVRKQREFTSYHDIYVILTFAVQTPFTLQTIEQLRSLFSYTAILQPSILFSSLSPSDPQRCCIALLASDLFLKPFVISLTRIMSDTERLRRAGDIIAYLAVLYENYKNIIKMNLFCDALSILLSIPEEEPFVLQPYATVFTYICSLFKSNDRLSDSFTTELSRAGVNKKIMLIVDAIVDLPQSAVRPSREVVASIRKAILILAHMRYSDHGSKNLPTGQYLAEYKERADKLISKMDELLAVKKSNQESEESEEASENSGLDEGQNAAFIEETSQWKRAIACLYDKKSPSLSAYTALFH</sequence>
<dbReference type="Proteomes" id="UP000018320">
    <property type="component" value="Unassembled WGS sequence"/>
</dbReference>
<organism evidence="2 3">
    <name type="scientific">Giardia intestinalis</name>
    <name type="common">Giardia lamblia</name>
    <dbReference type="NCBI Taxonomy" id="5741"/>
    <lineage>
        <taxon>Eukaryota</taxon>
        <taxon>Metamonada</taxon>
        <taxon>Diplomonadida</taxon>
        <taxon>Hexamitidae</taxon>
        <taxon>Giardiinae</taxon>
        <taxon>Giardia</taxon>
    </lineage>
</organism>
<name>V6TIF9_GIAIN</name>
<protein>
    <submittedName>
        <fullName evidence="2">Uncharacterized protein</fullName>
    </submittedName>
</protein>
<feature type="region of interest" description="Disordered" evidence="1">
    <location>
        <begin position="394"/>
        <end position="415"/>
    </location>
</feature>
<evidence type="ECO:0000313" key="3">
    <source>
        <dbReference type="Proteomes" id="UP000018320"/>
    </source>
</evidence>
<accession>V6TIF9</accession>
<reference evidence="2 3" key="2">
    <citation type="journal article" date="2013" name="Genome Biol. Evol.">
        <title>Genome sequencing of Giardia lamblia genotypes A2 and B isolates (DH and GS) and comparative analysis with the genomes of genotypes A1 and E (WB and Pig).</title>
        <authorList>
            <person name="Adam R.D."/>
            <person name="Dahlstrom E.W."/>
            <person name="Martens C.A."/>
            <person name="Bruno D.P."/>
            <person name="Barbian K.D."/>
            <person name="Ricklefs S.M."/>
            <person name="Hernandez M.M."/>
            <person name="Narla N.P."/>
            <person name="Patel R.B."/>
            <person name="Porcella S.F."/>
            <person name="Nash T.E."/>
        </authorList>
    </citation>
    <scope>NUCLEOTIDE SEQUENCE [LARGE SCALE GENOMIC DNA]</scope>
    <source>
        <strain evidence="2 3">DH</strain>
    </source>
</reference>
<proteinExistence type="predicted"/>
<dbReference type="EMBL" id="AHGT01000009">
    <property type="protein sequence ID" value="ESU38753.1"/>
    <property type="molecule type" value="Genomic_DNA"/>
</dbReference>
<reference evidence="3" key="1">
    <citation type="submission" date="2012-02" db="EMBL/GenBank/DDBJ databases">
        <title>Genome sequencing of Giardia lamblia Genotypes A2 and B isolates (DH and GS) and comparative analysis with the genomes of Genotypes A1 and E (WB and Pig).</title>
        <authorList>
            <person name="Adam R."/>
            <person name="Dahlstrom E."/>
            <person name="Martens C."/>
            <person name="Bruno D."/>
            <person name="Barbian K."/>
            <person name="Porcella S.F."/>
            <person name="Nash T."/>
        </authorList>
    </citation>
    <scope>NUCLEOTIDE SEQUENCE</scope>
    <source>
        <strain evidence="3">DH</strain>
    </source>
</reference>